<dbReference type="SUPFAM" id="SSF54695">
    <property type="entry name" value="POZ domain"/>
    <property type="match status" value="1"/>
</dbReference>
<dbReference type="AlphaFoldDB" id="A0A9P4TVD9"/>
<keyword evidence="1" id="KW-0812">Transmembrane</keyword>
<dbReference type="Pfam" id="PF00651">
    <property type="entry name" value="BTB"/>
    <property type="match status" value="1"/>
</dbReference>
<sequence length="214" mass="23910">MPCLSIDTLAGDTAHVYVGNKDDKKCFLVHKQLLSRRSPYFQRAFNNEDESIPSHTGVIEFLNDVDVPSFTQFVNFLYRDNIFETEPDDPSIESALRKFMLDAFTADATIEHFEKNIHEWPSELVKDASVIWMKSSRKSEEPRAVVVQAPTFKKRARIAVDEDLSLSAGDSEGPYAIKGAPTGKSFVTIFVALGTCSAIVLKYCLILGYGFASQ</sequence>
<keyword evidence="1" id="KW-0472">Membrane</keyword>
<organism evidence="3 4">
    <name type="scientific">Tothia fuscella</name>
    <dbReference type="NCBI Taxonomy" id="1048955"/>
    <lineage>
        <taxon>Eukaryota</taxon>
        <taxon>Fungi</taxon>
        <taxon>Dikarya</taxon>
        <taxon>Ascomycota</taxon>
        <taxon>Pezizomycotina</taxon>
        <taxon>Dothideomycetes</taxon>
        <taxon>Pleosporomycetidae</taxon>
        <taxon>Venturiales</taxon>
        <taxon>Cylindrosympodiaceae</taxon>
        <taxon>Tothia</taxon>
    </lineage>
</organism>
<dbReference type="SMART" id="SM00225">
    <property type="entry name" value="BTB"/>
    <property type="match status" value="1"/>
</dbReference>
<evidence type="ECO:0000256" key="1">
    <source>
        <dbReference type="SAM" id="Phobius"/>
    </source>
</evidence>
<feature type="domain" description="BTB" evidence="2">
    <location>
        <begin position="12"/>
        <end position="86"/>
    </location>
</feature>
<evidence type="ECO:0000313" key="4">
    <source>
        <dbReference type="Proteomes" id="UP000800235"/>
    </source>
</evidence>
<protein>
    <recommendedName>
        <fullName evidence="2">BTB domain-containing protein</fullName>
    </recommendedName>
</protein>
<dbReference type="EMBL" id="MU007077">
    <property type="protein sequence ID" value="KAF2423783.1"/>
    <property type="molecule type" value="Genomic_DNA"/>
</dbReference>
<feature type="transmembrane region" description="Helical" evidence="1">
    <location>
        <begin position="186"/>
        <end position="212"/>
    </location>
</feature>
<reference evidence="3" key="1">
    <citation type="journal article" date="2020" name="Stud. Mycol.">
        <title>101 Dothideomycetes genomes: a test case for predicting lifestyles and emergence of pathogens.</title>
        <authorList>
            <person name="Haridas S."/>
            <person name="Albert R."/>
            <person name="Binder M."/>
            <person name="Bloem J."/>
            <person name="Labutti K."/>
            <person name="Salamov A."/>
            <person name="Andreopoulos B."/>
            <person name="Baker S."/>
            <person name="Barry K."/>
            <person name="Bills G."/>
            <person name="Bluhm B."/>
            <person name="Cannon C."/>
            <person name="Castanera R."/>
            <person name="Culley D."/>
            <person name="Daum C."/>
            <person name="Ezra D."/>
            <person name="Gonzalez J."/>
            <person name="Henrissat B."/>
            <person name="Kuo A."/>
            <person name="Liang C."/>
            <person name="Lipzen A."/>
            <person name="Lutzoni F."/>
            <person name="Magnuson J."/>
            <person name="Mondo S."/>
            <person name="Nolan M."/>
            <person name="Ohm R."/>
            <person name="Pangilinan J."/>
            <person name="Park H.-J."/>
            <person name="Ramirez L."/>
            <person name="Alfaro M."/>
            <person name="Sun H."/>
            <person name="Tritt A."/>
            <person name="Yoshinaga Y."/>
            <person name="Zwiers L.-H."/>
            <person name="Turgeon B."/>
            <person name="Goodwin S."/>
            <person name="Spatafora J."/>
            <person name="Crous P."/>
            <person name="Grigoriev I."/>
        </authorList>
    </citation>
    <scope>NUCLEOTIDE SEQUENCE</scope>
    <source>
        <strain evidence="3">CBS 130266</strain>
    </source>
</reference>
<keyword evidence="1" id="KW-1133">Transmembrane helix</keyword>
<gene>
    <name evidence="3" type="ORF">EJ08DRAFT_664123</name>
</gene>
<dbReference type="CDD" id="cd18186">
    <property type="entry name" value="BTB_POZ_ZBTB_KLHL-like"/>
    <property type="match status" value="1"/>
</dbReference>
<accession>A0A9P4TVD9</accession>
<evidence type="ECO:0000259" key="2">
    <source>
        <dbReference type="PROSITE" id="PS50097"/>
    </source>
</evidence>
<evidence type="ECO:0000313" key="3">
    <source>
        <dbReference type="EMBL" id="KAF2423783.1"/>
    </source>
</evidence>
<dbReference type="PROSITE" id="PS50097">
    <property type="entry name" value="BTB"/>
    <property type="match status" value="1"/>
</dbReference>
<dbReference type="InterPro" id="IPR000210">
    <property type="entry name" value="BTB/POZ_dom"/>
</dbReference>
<dbReference type="Proteomes" id="UP000800235">
    <property type="component" value="Unassembled WGS sequence"/>
</dbReference>
<dbReference type="Gene3D" id="3.30.710.10">
    <property type="entry name" value="Potassium Channel Kv1.1, Chain A"/>
    <property type="match status" value="1"/>
</dbReference>
<keyword evidence="4" id="KW-1185">Reference proteome</keyword>
<proteinExistence type="predicted"/>
<dbReference type="InterPro" id="IPR011333">
    <property type="entry name" value="SKP1/BTB/POZ_sf"/>
</dbReference>
<name>A0A9P4TVD9_9PEZI</name>
<dbReference type="OrthoDB" id="194443at2759"/>
<comment type="caution">
    <text evidence="3">The sequence shown here is derived from an EMBL/GenBank/DDBJ whole genome shotgun (WGS) entry which is preliminary data.</text>
</comment>